<dbReference type="Proteomes" id="UP000030321">
    <property type="component" value="Unassembled WGS sequence"/>
</dbReference>
<comment type="caution">
    <text evidence="2">The sequence shown here is derived from an EMBL/GenBank/DDBJ whole genome shotgun (WGS) entry which is preliminary data.</text>
</comment>
<evidence type="ECO:0000259" key="1">
    <source>
        <dbReference type="Pfam" id="PF01850"/>
    </source>
</evidence>
<feature type="domain" description="PIN" evidence="1">
    <location>
        <begin position="7"/>
        <end position="125"/>
    </location>
</feature>
<dbReference type="RefSeq" id="WP_080754352.1">
    <property type="nucleotide sequence ID" value="NZ_BBPA01000073.1"/>
</dbReference>
<evidence type="ECO:0000313" key="2">
    <source>
        <dbReference type="EMBL" id="GAL95556.1"/>
    </source>
</evidence>
<reference evidence="3" key="1">
    <citation type="journal article" date="2015" name="Genome">
        <title>Whole Genome Sequence of the Non-Microcystin-Producing Microcystis aeruginosa Strain NIES-44.</title>
        <authorList>
            <person name="Okano K."/>
            <person name="Miyata N."/>
            <person name="Ozaki Y."/>
        </authorList>
    </citation>
    <scope>NUCLEOTIDE SEQUENCE [LARGE SCALE GENOMIC DNA]</scope>
    <source>
        <strain evidence="3">NIES-44</strain>
    </source>
</reference>
<sequence length="145" mass="16545">MTNSLCFCDSNIWLYRLLIDPECNDAEEMRKRNLANALTSRENILISTQIINEVCAVLSKKAKISEIQIRQIIQEFYDGCVVIQLDRNIILRASELRTQYSFSFWDSLIVASALASDASILYSEDMQDGLIISNQLTLINPFRSS</sequence>
<dbReference type="SUPFAM" id="SSF88723">
    <property type="entry name" value="PIN domain-like"/>
    <property type="match status" value="1"/>
</dbReference>
<accession>A0A0A1W209</accession>
<dbReference type="InterPro" id="IPR002716">
    <property type="entry name" value="PIN_dom"/>
</dbReference>
<proteinExistence type="predicted"/>
<evidence type="ECO:0000313" key="3">
    <source>
        <dbReference type="Proteomes" id="UP000030321"/>
    </source>
</evidence>
<dbReference type="AlphaFoldDB" id="A0A0A1W209"/>
<dbReference type="EMBL" id="BBPA01000073">
    <property type="protein sequence ID" value="GAL95556.1"/>
    <property type="molecule type" value="Genomic_DNA"/>
</dbReference>
<name>A0A0A1W209_MICAE</name>
<dbReference type="Pfam" id="PF01850">
    <property type="entry name" value="PIN"/>
    <property type="match status" value="1"/>
</dbReference>
<dbReference type="CDD" id="cd18692">
    <property type="entry name" value="PIN_VapC-like"/>
    <property type="match status" value="1"/>
</dbReference>
<organism evidence="2 3">
    <name type="scientific">Microcystis aeruginosa NIES-44</name>
    <dbReference type="NCBI Taxonomy" id="449439"/>
    <lineage>
        <taxon>Bacteria</taxon>
        <taxon>Bacillati</taxon>
        <taxon>Cyanobacteriota</taxon>
        <taxon>Cyanophyceae</taxon>
        <taxon>Oscillatoriophycideae</taxon>
        <taxon>Chroococcales</taxon>
        <taxon>Microcystaceae</taxon>
        <taxon>Microcystis</taxon>
    </lineage>
</organism>
<dbReference type="InterPro" id="IPR029060">
    <property type="entry name" value="PIN-like_dom_sf"/>
</dbReference>
<dbReference type="Gene3D" id="3.40.50.1010">
    <property type="entry name" value="5'-nuclease"/>
    <property type="match status" value="1"/>
</dbReference>
<gene>
    <name evidence="2" type="ORF">N44_04411</name>
</gene>
<protein>
    <submittedName>
        <fullName evidence="2">Programmed cell death toxin MazF like</fullName>
    </submittedName>
</protein>